<reference evidence="2" key="1">
    <citation type="submission" date="2020-12" db="EMBL/GenBank/DDBJ databases">
        <title>Genome public.</title>
        <authorList>
            <person name="Sun Q."/>
        </authorList>
    </citation>
    <scope>NUCLEOTIDE SEQUENCE</scope>
    <source>
        <strain evidence="2">CCM 8863</strain>
    </source>
</reference>
<proteinExistence type="predicted"/>
<feature type="domain" description="Htaa" evidence="1">
    <location>
        <begin position="57"/>
        <end position="187"/>
    </location>
</feature>
<gene>
    <name evidence="2" type="ORF">JDV75_03745</name>
</gene>
<dbReference type="Pfam" id="PF04213">
    <property type="entry name" value="HtaA"/>
    <property type="match status" value="1"/>
</dbReference>
<evidence type="ECO:0000313" key="3">
    <source>
        <dbReference type="Proteomes" id="UP000645966"/>
    </source>
</evidence>
<accession>A0A934HXQ4</accession>
<dbReference type="EMBL" id="JAEIOS010000011">
    <property type="protein sequence ID" value="MBI8988873.1"/>
    <property type="molecule type" value="Genomic_DNA"/>
</dbReference>
<keyword evidence="3" id="KW-1185">Reference proteome</keyword>
<protein>
    <submittedName>
        <fullName evidence="2">HtaA domain-containing protein</fullName>
    </submittedName>
</protein>
<name>A0A934HXQ4_9CORY</name>
<organism evidence="2 3">
    <name type="scientific">Corynebacterium meridianum</name>
    <dbReference type="NCBI Taxonomy" id="2765363"/>
    <lineage>
        <taxon>Bacteria</taxon>
        <taxon>Bacillati</taxon>
        <taxon>Actinomycetota</taxon>
        <taxon>Actinomycetes</taxon>
        <taxon>Mycobacteriales</taxon>
        <taxon>Corynebacteriaceae</taxon>
        <taxon>Corynebacterium</taxon>
    </lineage>
</organism>
<dbReference type="Proteomes" id="UP000645966">
    <property type="component" value="Unassembled WGS sequence"/>
</dbReference>
<evidence type="ECO:0000259" key="1">
    <source>
        <dbReference type="Pfam" id="PF04213"/>
    </source>
</evidence>
<comment type="caution">
    <text evidence="2">The sequence shown here is derived from an EMBL/GenBank/DDBJ whole genome shotgun (WGS) entry which is preliminary data.</text>
</comment>
<sequence>MTQSHRTLSRAGISVLAGLSLILSPISPVGNALADATYSKGISATEGTPQVYPADAAALHWGFSATFREKGTAFEAADGARYDAASGQFIFPDTGWDEAPGTANYGGSVTMLGDCEVPDDPTRGTCAVDVTFTEPTVTIYPDGGATVSATVHSTRDGETWFGPERLVLADLDFGAARFNGTDAETTWVYGQRDSEHSSPGIGVPRRGHRSRPSAIHLSRYRCRHHRNAAGGRGVLHRRDRFPLLCTARHHPVVGRFRRAVPQGILRQAVRRFQPGTRHGQCCE</sequence>
<evidence type="ECO:0000313" key="2">
    <source>
        <dbReference type="EMBL" id="MBI8988873.1"/>
    </source>
</evidence>
<dbReference type="RefSeq" id="WP_198737914.1">
    <property type="nucleotide sequence ID" value="NZ_JAEIOS010000011.1"/>
</dbReference>
<dbReference type="AlphaFoldDB" id="A0A934HXQ4"/>
<dbReference type="InterPro" id="IPR007331">
    <property type="entry name" value="Htaa"/>
</dbReference>